<feature type="transmembrane region" description="Helical" evidence="10">
    <location>
        <begin position="262"/>
        <end position="284"/>
    </location>
</feature>
<evidence type="ECO:0000256" key="8">
    <source>
        <dbReference type="ARBA" id="ARBA00023224"/>
    </source>
</evidence>
<feature type="compositionally biased region" description="Basic and acidic residues" evidence="9">
    <location>
        <begin position="593"/>
        <end position="608"/>
    </location>
</feature>
<accession>A0A8J5N4N7</accession>
<feature type="compositionally biased region" description="Low complexity" evidence="9">
    <location>
        <begin position="750"/>
        <end position="759"/>
    </location>
</feature>
<feature type="compositionally biased region" description="Polar residues" evidence="9">
    <location>
        <begin position="1057"/>
        <end position="1075"/>
    </location>
</feature>
<dbReference type="GO" id="GO:0005886">
    <property type="term" value="C:plasma membrane"/>
    <property type="evidence" value="ECO:0007669"/>
    <property type="project" value="TreeGrafter"/>
</dbReference>
<evidence type="ECO:0000256" key="9">
    <source>
        <dbReference type="SAM" id="MobiDB-lite"/>
    </source>
</evidence>
<evidence type="ECO:0000256" key="5">
    <source>
        <dbReference type="ARBA" id="ARBA00023040"/>
    </source>
</evidence>
<dbReference type="PROSITE" id="PS50262">
    <property type="entry name" value="G_PROTEIN_RECEP_F1_2"/>
    <property type="match status" value="1"/>
</dbReference>
<dbReference type="PRINTS" id="PR00237">
    <property type="entry name" value="GPCRRHODOPSN"/>
</dbReference>
<keyword evidence="8" id="KW-0807">Transducer</keyword>
<feature type="compositionally biased region" description="Polar residues" evidence="9">
    <location>
        <begin position="976"/>
        <end position="995"/>
    </location>
</feature>
<dbReference type="Pfam" id="PF00001">
    <property type="entry name" value="7tm_1"/>
    <property type="match status" value="1"/>
</dbReference>
<feature type="transmembrane region" description="Helical" evidence="10">
    <location>
        <begin position="128"/>
        <end position="146"/>
    </location>
</feature>
<evidence type="ECO:0000256" key="6">
    <source>
        <dbReference type="ARBA" id="ARBA00023136"/>
    </source>
</evidence>
<sequence length="1148" mass="126302">MNVTMEDLEETYGDATMTEISLEKRLASRWEYYSKVLMGLARNPDAAAGIMGLNASIFRAAFRPPPNTAMHNFTVDLTAQVRRRDDPGRMVIIILAYSIIIGVSLFGNLLVCHVVVRTRRLHTLTNTFLANLALSDLLMTALNIPFNVARVLLDDWPFGGLMCSMVPFVQVISVYVSAFTMVAIALDRYQVRPLRSQVIVHPLKPRLGAWHGAVIITVVWLLAALVSLPYAIYSQVMEVFTYRKLTRCQAHYPSPALQFRQWLTLATFLTQYVVPLGVTAVAYVGVTRRVWWRAVVGAATQEQLSLQLKTKKKTVKMLVVVVVLFALCWMPLNTYHLVVDFGVTVGPSRHSSTVFFICHWFAMSNVCYNPFIYCWLNDHFRAGAKAWLWCAARKLCHVPLPHDDDEPQGVRISRPRGSVTLSSSALASGSVSRKLVGGVGSVRSTHHHHHRHQASDFHVALDELINTPMPSRRSQHSFKSNSSLRGSKQRQKTNTKPNIGEPRGVHSDKSSSPKVVSITQGLQDASSVVSCTHGNLSSSFSEMPCIEVDLPCVLNLRQISPQPPEVLQVTSPHSKVDEISSNLREEEATEEPEGNRDDWRNKTRSRSEKDAIDVEKLDIVYVESERLPTDPTLGPIPEESPRTSCPRTLIRCPTSPSAQHSLPQSQLSLYASEVPESKNISHLTAKSSLERSNNKSLNGDSDPIVPSPITPTQHSVTISKTKQTKNPITIIRAIRDITVSLARRLTALTSRNSSSRSTSKMSHDTRGRTCTPSLCWTEGETSTNPVSVKSSPITALNQEDTVTNLTKFSKCRECRSPATTQRDDHHQVTLPNIVLADTRDAHTLPGPQFSDQQSEETDSPRGPDSRLSPSCRGSHSVSSPSGHGSPQRLPGHGASGVAMVDPAAIILRPLHNSRTHVSGSRSGLYDFSLPSQTHISHISWPVSPRYIHTRKNEGEIRLLSHIPVTKGDTAPPDATRLTNNSNTPENRNSPSSSHELSVFLTTKDNTLHATESSPNNKSFRSSFHGLSLTSRVSQADTCDSSKSTTDSSSSSSDDQGGRTSPRSTRYSLRTHSTPELCSIPHGSTVAPELGVHSNSTTTSWTVRFSSPSTRVSPDGTSSPTLCRPCWTAPPGPSHHHEDVSSQELTSTP</sequence>
<gene>
    <name evidence="12" type="primary">GPR83-L</name>
    <name evidence="12" type="ORF">Hamer_G014601</name>
</gene>
<feature type="transmembrane region" description="Helical" evidence="10">
    <location>
        <begin position="314"/>
        <end position="332"/>
    </location>
</feature>
<feature type="region of interest" description="Disordered" evidence="9">
    <location>
        <begin position="564"/>
        <end position="608"/>
    </location>
</feature>
<name>A0A8J5N4N7_HOMAM</name>
<keyword evidence="6 10" id="KW-0472">Membrane</keyword>
<feature type="transmembrane region" description="Helical" evidence="10">
    <location>
        <begin position="207"/>
        <end position="233"/>
    </location>
</feature>
<dbReference type="PANTHER" id="PTHR24235">
    <property type="entry name" value="NEUROPEPTIDE Y RECEPTOR"/>
    <property type="match status" value="1"/>
</dbReference>
<evidence type="ECO:0000313" key="12">
    <source>
        <dbReference type="EMBL" id="KAG7173276.1"/>
    </source>
</evidence>
<dbReference type="Gene3D" id="1.20.1070.10">
    <property type="entry name" value="Rhodopsin 7-helix transmembrane proteins"/>
    <property type="match status" value="1"/>
</dbReference>
<feature type="compositionally biased region" description="Low complexity" evidence="9">
    <location>
        <begin position="868"/>
        <end position="886"/>
    </location>
</feature>
<comment type="subcellular location">
    <subcellularLocation>
        <location evidence="1">Membrane</location>
        <topology evidence="1">Multi-pass membrane protein</topology>
    </subcellularLocation>
</comment>
<feature type="region of interest" description="Disordered" evidence="9">
    <location>
        <begin position="1099"/>
        <end position="1148"/>
    </location>
</feature>
<keyword evidence="13" id="KW-1185">Reference proteome</keyword>
<evidence type="ECO:0000256" key="1">
    <source>
        <dbReference type="ARBA" id="ARBA00004141"/>
    </source>
</evidence>
<keyword evidence="7 12" id="KW-0675">Receptor</keyword>
<comment type="caution">
    <text evidence="12">The sequence shown here is derived from an EMBL/GenBank/DDBJ whole genome shotgun (WGS) entry which is preliminary data.</text>
</comment>
<feature type="region of interest" description="Disordered" evidence="9">
    <location>
        <begin position="841"/>
        <end position="895"/>
    </location>
</feature>
<dbReference type="AlphaFoldDB" id="A0A8J5N4N7"/>
<evidence type="ECO:0000313" key="13">
    <source>
        <dbReference type="Proteomes" id="UP000747542"/>
    </source>
</evidence>
<feature type="region of interest" description="Disordered" evidence="9">
    <location>
        <begin position="960"/>
        <end position="995"/>
    </location>
</feature>
<feature type="compositionally biased region" description="Polar residues" evidence="9">
    <location>
        <begin position="1099"/>
        <end position="1120"/>
    </location>
</feature>
<feature type="transmembrane region" description="Helical" evidence="10">
    <location>
        <begin position="158"/>
        <end position="186"/>
    </location>
</feature>
<dbReference type="GO" id="GO:0043005">
    <property type="term" value="C:neuron projection"/>
    <property type="evidence" value="ECO:0007669"/>
    <property type="project" value="TreeGrafter"/>
</dbReference>
<feature type="compositionally biased region" description="Low complexity" evidence="9">
    <location>
        <begin position="1036"/>
        <end position="1054"/>
    </location>
</feature>
<protein>
    <submittedName>
        <fullName evidence="12">G-protein coupled receptor 83-like</fullName>
    </submittedName>
</protein>
<feature type="compositionally biased region" description="Basic and acidic residues" evidence="9">
    <location>
        <begin position="574"/>
        <end position="586"/>
    </location>
</feature>
<evidence type="ECO:0000256" key="3">
    <source>
        <dbReference type="ARBA" id="ARBA00022692"/>
    </source>
</evidence>
<evidence type="ECO:0000256" key="4">
    <source>
        <dbReference type="ARBA" id="ARBA00022989"/>
    </source>
</evidence>
<feature type="compositionally biased region" description="Polar residues" evidence="9">
    <location>
        <begin position="710"/>
        <end position="721"/>
    </location>
</feature>
<dbReference type="Proteomes" id="UP000747542">
    <property type="component" value="Unassembled WGS sequence"/>
</dbReference>
<organism evidence="12 13">
    <name type="scientific">Homarus americanus</name>
    <name type="common">American lobster</name>
    <dbReference type="NCBI Taxonomy" id="6706"/>
    <lineage>
        <taxon>Eukaryota</taxon>
        <taxon>Metazoa</taxon>
        <taxon>Ecdysozoa</taxon>
        <taxon>Arthropoda</taxon>
        <taxon>Crustacea</taxon>
        <taxon>Multicrustacea</taxon>
        <taxon>Malacostraca</taxon>
        <taxon>Eumalacostraca</taxon>
        <taxon>Eucarida</taxon>
        <taxon>Decapoda</taxon>
        <taxon>Pleocyemata</taxon>
        <taxon>Astacidea</taxon>
        <taxon>Nephropoidea</taxon>
        <taxon>Nephropidae</taxon>
        <taxon>Homarus</taxon>
    </lineage>
</organism>
<feature type="domain" description="G-protein coupled receptors family 1 profile" evidence="11">
    <location>
        <begin position="107"/>
        <end position="373"/>
    </location>
</feature>
<dbReference type="PRINTS" id="PR01012">
    <property type="entry name" value="NRPEPTIDEYR"/>
</dbReference>
<keyword evidence="4 10" id="KW-1133">Transmembrane helix</keyword>
<dbReference type="InterPro" id="IPR000276">
    <property type="entry name" value="GPCR_Rhodpsn"/>
</dbReference>
<comment type="similarity">
    <text evidence="2">Belongs to the G-protein coupled receptor 1 family.</text>
</comment>
<dbReference type="GO" id="GO:0004983">
    <property type="term" value="F:neuropeptide Y receptor activity"/>
    <property type="evidence" value="ECO:0007669"/>
    <property type="project" value="InterPro"/>
</dbReference>
<feature type="region of interest" description="Disordered" evidence="9">
    <location>
        <begin position="1031"/>
        <end position="1081"/>
    </location>
</feature>
<evidence type="ECO:0000256" key="7">
    <source>
        <dbReference type="ARBA" id="ARBA00023170"/>
    </source>
</evidence>
<keyword evidence="5" id="KW-0297">G-protein coupled receptor</keyword>
<feature type="transmembrane region" description="Helical" evidence="10">
    <location>
        <begin position="90"/>
        <end position="116"/>
    </location>
</feature>
<keyword evidence="3 10" id="KW-0812">Transmembrane</keyword>
<dbReference type="InterPro" id="IPR017452">
    <property type="entry name" value="GPCR_Rhodpsn_7TM"/>
</dbReference>
<reference evidence="12" key="1">
    <citation type="journal article" date="2021" name="Sci. Adv.">
        <title>The American lobster genome reveals insights on longevity, neural, and immune adaptations.</title>
        <authorList>
            <person name="Polinski J.M."/>
            <person name="Zimin A.V."/>
            <person name="Clark K.F."/>
            <person name="Kohn A.B."/>
            <person name="Sadowski N."/>
            <person name="Timp W."/>
            <person name="Ptitsyn A."/>
            <person name="Khanna P."/>
            <person name="Romanova D.Y."/>
            <person name="Williams P."/>
            <person name="Greenwood S.J."/>
            <person name="Moroz L.L."/>
            <person name="Walt D.R."/>
            <person name="Bodnar A.G."/>
        </authorList>
    </citation>
    <scope>NUCLEOTIDE SEQUENCE</scope>
    <source>
        <strain evidence="12">GMGI-L3</strain>
    </source>
</reference>
<evidence type="ECO:0000259" key="11">
    <source>
        <dbReference type="PROSITE" id="PS50262"/>
    </source>
</evidence>
<evidence type="ECO:0000256" key="2">
    <source>
        <dbReference type="ARBA" id="ARBA00010663"/>
    </source>
</evidence>
<dbReference type="PANTHER" id="PTHR24235:SF29">
    <property type="entry name" value="GH23382P"/>
    <property type="match status" value="1"/>
</dbReference>
<feature type="region of interest" description="Disordered" evidence="9">
    <location>
        <begin position="750"/>
        <end position="769"/>
    </location>
</feature>
<proteinExistence type="inferred from homology"/>
<dbReference type="SMART" id="SM01381">
    <property type="entry name" value="7TM_GPCR_Srsx"/>
    <property type="match status" value="1"/>
</dbReference>
<evidence type="ECO:0000256" key="10">
    <source>
        <dbReference type="SAM" id="Phobius"/>
    </source>
</evidence>
<feature type="compositionally biased region" description="Polar residues" evidence="9">
    <location>
        <begin position="477"/>
        <end position="486"/>
    </location>
</feature>
<dbReference type="EMBL" id="JAHLQT010010116">
    <property type="protein sequence ID" value="KAG7173276.1"/>
    <property type="molecule type" value="Genomic_DNA"/>
</dbReference>
<feature type="region of interest" description="Disordered" evidence="9">
    <location>
        <begin position="682"/>
        <end position="721"/>
    </location>
</feature>
<feature type="region of interest" description="Disordered" evidence="9">
    <location>
        <begin position="468"/>
        <end position="519"/>
    </location>
</feature>
<dbReference type="InterPro" id="IPR000611">
    <property type="entry name" value="NPY_rcpt"/>
</dbReference>
<dbReference type="SUPFAM" id="SSF81321">
    <property type="entry name" value="Family A G protein-coupled receptor-like"/>
    <property type="match status" value="1"/>
</dbReference>
<dbReference type="GO" id="GO:0042923">
    <property type="term" value="F:neuropeptide binding"/>
    <property type="evidence" value="ECO:0007669"/>
    <property type="project" value="TreeGrafter"/>
</dbReference>